<feature type="non-terminal residue" evidence="1">
    <location>
        <position position="1"/>
    </location>
</feature>
<reference evidence="1 2" key="1">
    <citation type="submission" date="2023-08" db="EMBL/GenBank/DDBJ databases">
        <title>The draft genome sequence of Paracraurococcus sp. LOR1-02.</title>
        <authorList>
            <person name="Kingkaew E."/>
            <person name="Tanasupawat S."/>
        </authorList>
    </citation>
    <scope>NUCLEOTIDE SEQUENCE [LARGE SCALE GENOMIC DNA]</scope>
    <source>
        <strain evidence="1 2">LOR1-02</strain>
    </source>
</reference>
<dbReference type="Proteomes" id="UP001243009">
    <property type="component" value="Unassembled WGS sequence"/>
</dbReference>
<organism evidence="1 2">
    <name type="scientific">Paracraurococcus lichenis</name>
    <dbReference type="NCBI Taxonomy" id="3064888"/>
    <lineage>
        <taxon>Bacteria</taxon>
        <taxon>Pseudomonadati</taxon>
        <taxon>Pseudomonadota</taxon>
        <taxon>Alphaproteobacteria</taxon>
        <taxon>Acetobacterales</taxon>
        <taxon>Roseomonadaceae</taxon>
        <taxon>Paracraurococcus</taxon>
    </lineage>
</organism>
<proteinExistence type="predicted"/>
<keyword evidence="2" id="KW-1185">Reference proteome</keyword>
<accession>A0ABT9EES6</accession>
<name>A0ABT9EES6_9PROT</name>
<comment type="caution">
    <text evidence="1">The sequence shown here is derived from an EMBL/GenBank/DDBJ whole genome shotgun (WGS) entry which is preliminary data.</text>
</comment>
<feature type="non-terminal residue" evidence="1">
    <location>
        <position position="141"/>
    </location>
</feature>
<evidence type="ECO:0000313" key="2">
    <source>
        <dbReference type="Proteomes" id="UP001243009"/>
    </source>
</evidence>
<protein>
    <submittedName>
        <fullName evidence="1">Transposase</fullName>
    </submittedName>
</protein>
<evidence type="ECO:0000313" key="1">
    <source>
        <dbReference type="EMBL" id="MDO9714711.1"/>
    </source>
</evidence>
<gene>
    <name evidence="1" type="ORF">Q7A36_40970</name>
</gene>
<sequence>LARHSEHSIILSQMATGAIACRRIGGPLLFGRLWEQTGCAAVIKELLASRGFEFNVERAIFATVLHRLFVSGSDRACDKWIEDYAVPDVDGLALHHLYRAMAWLGEELDALYGDQAHATPFAPRCVKDQIEEALFARRRDL</sequence>
<dbReference type="EMBL" id="JAUTWS010000499">
    <property type="protein sequence ID" value="MDO9714711.1"/>
    <property type="molecule type" value="Genomic_DNA"/>
</dbReference>